<feature type="region of interest" description="Disordered" evidence="1">
    <location>
        <begin position="271"/>
        <end position="342"/>
    </location>
</feature>
<evidence type="ECO:0000256" key="1">
    <source>
        <dbReference type="SAM" id="MobiDB-lite"/>
    </source>
</evidence>
<dbReference type="Proteomes" id="UP000327013">
    <property type="component" value="Unassembled WGS sequence"/>
</dbReference>
<feature type="compositionally biased region" description="Low complexity" evidence="1">
    <location>
        <begin position="306"/>
        <end position="315"/>
    </location>
</feature>
<name>A0A5N6KPV3_9ROSI</name>
<reference evidence="2 3" key="1">
    <citation type="submission" date="2019-06" db="EMBL/GenBank/DDBJ databases">
        <title>A chromosomal-level reference genome of Carpinus fangiana (Coryloideae, Betulaceae).</title>
        <authorList>
            <person name="Yang X."/>
            <person name="Wang Z."/>
            <person name="Zhang L."/>
            <person name="Hao G."/>
            <person name="Liu J."/>
            <person name="Yang Y."/>
        </authorList>
    </citation>
    <scope>NUCLEOTIDE SEQUENCE [LARGE SCALE GENOMIC DNA]</scope>
    <source>
        <strain evidence="2">Cfa_2016G</strain>
        <tissue evidence="2">Leaf</tissue>
    </source>
</reference>
<feature type="compositionally biased region" description="Low complexity" evidence="1">
    <location>
        <begin position="324"/>
        <end position="342"/>
    </location>
</feature>
<protein>
    <submittedName>
        <fullName evidence="2">Uncharacterized protein</fullName>
    </submittedName>
</protein>
<dbReference type="InterPro" id="IPR012677">
    <property type="entry name" value="Nucleotide-bd_a/b_plait_sf"/>
</dbReference>
<organism evidence="2 3">
    <name type="scientific">Carpinus fangiana</name>
    <dbReference type="NCBI Taxonomy" id="176857"/>
    <lineage>
        <taxon>Eukaryota</taxon>
        <taxon>Viridiplantae</taxon>
        <taxon>Streptophyta</taxon>
        <taxon>Embryophyta</taxon>
        <taxon>Tracheophyta</taxon>
        <taxon>Spermatophyta</taxon>
        <taxon>Magnoliopsida</taxon>
        <taxon>eudicotyledons</taxon>
        <taxon>Gunneridae</taxon>
        <taxon>Pentapetalae</taxon>
        <taxon>rosids</taxon>
        <taxon>fabids</taxon>
        <taxon>Fagales</taxon>
        <taxon>Betulaceae</taxon>
        <taxon>Carpinus</taxon>
    </lineage>
</organism>
<dbReference type="OrthoDB" id="8033832at2759"/>
<evidence type="ECO:0000313" key="2">
    <source>
        <dbReference type="EMBL" id="KAB8337090.1"/>
    </source>
</evidence>
<gene>
    <name evidence="2" type="ORF">FH972_021394</name>
</gene>
<dbReference type="AlphaFoldDB" id="A0A5N6KPV3"/>
<evidence type="ECO:0000313" key="3">
    <source>
        <dbReference type="Proteomes" id="UP000327013"/>
    </source>
</evidence>
<proteinExistence type="predicted"/>
<accession>A0A5N6KPV3</accession>
<dbReference type="Gene3D" id="3.30.70.330">
    <property type="match status" value="1"/>
</dbReference>
<feature type="region of interest" description="Disordered" evidence="1">
    <location>
        <begin position="42"/>
        <end position="67"/>
    </location>
</feature>
<keyword evidence="3" id="KW-1185">Reference proteome</keyword>
<sequence length="450" mass="48852">MKAFNAGMQVHAVPDDERALDNRGQPLPWGYAYGDAALNRKAPLEKGPFGRTTNRRSVSRRTATPTTKDDLVRLENQRNIDDIFGRFKAEQEELQQTPNRGLETAAPPRPATLTHSRSAFDVTSGASISAAGPAAVAAAAPQRTPSTFKEPTEVLIYGYGVDHQYSALSFFEQASQGNIYEDYDREPSQPRFASALSVVHSVIPRSLPQEAIRKINTYRGGDHWIKVTFDSPGAAELACHASPHTINGYSVFAEPWRGTGPNQDVAIAAGSQAPLTLTQRRTPAARRQGNREFNSMPGRSQTMPNLLQQPLLEEPSPVPESAERSLSGSTSTAGRSSSATATGVDIQNGGAILPTKQQKPLRISTAKRAVLLDASQALLPVQPWSQRTFGGIPLLGLLFGGTTSGTVIGSQVPRTDTGEFDWAVATLWWRFWFWIDSWLGTDICGLKGED</sequence>
<comment type="caution">
    <text evidence="2">The sequence shown here is derived from an EMBL/GenBank/DDBJ whole genome shotgun (WGS) entry which is preliminary data.</text>
</comment>
<feature type="compositionally biased region" description="Polar residues" evidence="1">
    <location>
        <begin position="291"/>
        <end position="305"/>
    </location>
</feature>
<dbReference type="EMBL" id="VIBQ01000009">
    <property type="protein sequence ID" value="KAB8337090.1"/>
    <property type="molecule type" value="Genomic_DNA"/>
</dbReference>